<dbReference type="Gene3D" id="1.10.10.2690">
    <property type="match status" value="1"/>
</dbReference>
<dbReference type="Proteomes" id="UP000533429">
    <property type="component" value="Unassembled WGS sequence"/>
</dbReference>
<keyword evidence="1" id="KW-0805">Transcription regulation</keyword>
<sequence length="80" mass="9271">MFYKNSQISNQRFEHLVRISQRKTKPEMVEAARLVVVDSLSQKDAAKKMNVAVTSLNRYISSLSQLDSEIYAYCCMYKSK</sequence>
<organism evidence="3 4">
    <name type="scientific">Photobacterium damselae subsp. damselae</name>
    <name type="common">Listonella damsela</name>
    <dbReference type="NCBI Taxonomy" id="85581"/>
    <lineage>
        <taxon>Bacteria</taxon>
        <taxon>Pseudomonadati</taxon>
        <taxon>Pseudomonadota</taxon>
        <taxon>Gammaproteobacteria</taxon>
        <taxon>Vibrionales</taxon>
        <taxon>Vibrionaceae</taxon>
        <taxon>Photobacterium</taxon>
    </lineage>
</organism>
<comment type="caution">
    <text evidence="3">The sequence shown here is derived from an EMBL/GenBank/DDBJ whole genome shotgun (WGS) entry which is preliminary data.</text>
</comment>
<gene>
    <name evidence="3" type="ORF">HWA77_10655</name>
</gene>
<evidence type="ECO:0000256" key="2">
    <source>
        <dbReference type="ARBA" id="ARBA00023163"/>
    </source>
</evidence>
<dbReference type="AlphaFoldDB" id="A0A850R0M2"/>
<evidence type="ECO:0000256" key="1">
    <source>
        <dbReference type="ARBA" id="ARBA00023015"/>
    </source>
</evidence>
<protein>
    <submittedName>
        <fullName evidence="3">Uncharacterized protein</fullName>
    </submittedName>
</protein>
<evidence type="ECO:0000313" key="3">
    <source>
        <dbReference type="EMBL" id="NVP00671.1"/>
    </source>
</evidence>
<accession>A0A850R0M2</accession>
<name>A0A850R0M2_PHODD</name>
<dbReference type="EMBL" id="JABXOR010000670">
    <property type="protein sequence ID" value="NVP00671.1"/>
    <property type="molecule type" value="Genomic_DNA"/>
</dbReference>
<dbReference type="InterPro" id="IPR053721">
    <property type="entry name" value="Fimbrial_Adhesin_Reg"/>
</dbReference>
<keyword evidence="2" id="KW-0804">Transcription</keyword>
<proteinExistence type="predicted"/>
<reference evidence="3 4" key="1">
    <citation type="submission" date="2020-06" db="EMBL/GenBank/DDBJ databases">
        <title>Photobacterium damselae subsp. damselae comparative genomics.</title>
        <authorList>
            <person name="Osorio C.R."/>
        </authorList>
    </citation>
    <scope>NUCLEOTIDE SEQUENCE [LARGE SCALE GENOMIC DNA]</scope>
    <source>
        <strain evidence="3 4">TW250/03</strain>
    </source>
</reference>
<evidence type="ECO:0000313" key="4">
    <source>
        <dbReference type="Proteomes" id="UP000533429"/>
    </source>
</evidence>